<dbReference type="GO" id="GO:0000272">
    <property type="term" value="P:polysaccharide catabolic process"/>
    <property type="evidence" value="ECO:0007669"/>
    <property type="project" value="UniProtKB-KW"/>
</dbReference>
<dbReference type="AlphaFoldDB" id="A0AAD2CB41"/>
<evidence type="ECO:0000313" key="12">
    <source>
        <dbReference type="EMBL" id="CAJ1899287.1"/>
    </source>
</evidence>
<feature type="domain" description="Glycosyl hydrolase family 81 N-terminal" evidence="10">
    <location>
        <begin position="338"/>
        <end position="529"/>
    </location>
</feature>
<dbReference type="Proteomes" id="UP001295423">
    <property type="component" value="Unassembled WGS sequence"/>
</dbReference>
<dbReference type="PANTHER" id="PTHR31983:SF0">
    <property type="entry name" value="GLUCAN ENDO-1,3-BETA-D-GLUCOSIDASE 2"/>
    <property type="match status" value="1"/>
</dbReference>
<reference evidence="12" key="1">
    <citation type="submission" date="2023-08" db="EMBL/GenBank/DDBJ databases">
        <authorList>
            <person name="Audoor S."/>
            <person name="Bilcke G."/>
        </authorList>
    </citation>
    <scope>NUCLEOTIDE SEQUENCE</scope>
</reference>
<dbReference type="GO" id="GO:0042973">
    <property type="term" value="F:glucan endo-1,3-beta-D-glucosidase activity"/>
    <property type="evidence" value="ECO:0007669"/>
    <property type="project" value="UniProtKB-EC"/>
</dbReference>
<sequence length="963" mass="107709">MNVAQQPYDERVALAPNSRPQYYYVYGSVEGDDHVEPGDHDPELEDSLFGEQLITTDHEDEVPARDERDIPHLVITNGGEKNNQYYHGRIMNRCWPYRIGWVPIISLLIVVGVVLILIVIPKEREPMRAYGFVPYGHVDRIDYGDAVEDILSMDLFHPTLISDTKPRAFKFPFPTGAFWTNLVMPTDETDGLSFPIVVYPYAYKWADSGLQLSYPAAHRTVNSTGVHDAFKPDVTIHMVEESRNRYVTKFDPLSVTLRFVSSETSKWETPLVQGSPYSTFRVLSATPVFTSLTTFKSIQCPGADKEMFNDFTDNDDDYRRRLFGVCSIDESDKKKTTIRGVQFIFTSAEGLGWIMFASEPMILEFDTDDRTTIKASTQFTGVIRLAHIPTNSPNEKTTDSDTSTGLRRLIYHAGVYPTGCHVSWDFHSPSPSASSATNSQTPGGGANTVRQASVTFTFGTQTMLDTSHLPSEAAKQLLMLALPHHVEKLPSNVLLKPKKFDLTFRCIKGKMTPVVGGTWTYTEPLLDIGLNSGYKDVDDDVYEILLQQIDDDMGQLLPTTAENIYGFGKQIARLAQLTNIAKRIDREGATANAFLTGVPDRGIALLTNYLEMFLSSQVTDKLLFDSNLGGLVSSNGLLDTEEDFGNGRYNDHHFHYGYILYACAIMGKLDPTFLDRFGPNVDAIFYDVAHPLNGDATEVQPISLFFPLARHKSWFDGHSYGTGLFPIASGKLQESSSEAINCYFGAYAWSLVRHSTVHVDSDMTDFARLLLSTEIRSAKTYWQMVPPTALGVPGSAGVYNREFEEQYMVGNVGMLDVTAKTWLGNDPLHVHINNVLPVTAVTAAIFSPDYVRYQYPYLMKNCKDVEMTYKGYLVVLHAIINTTEAWKEAQELNSWELEKSLSKSEVLYWITQRPGFSNPSLDADDFDESNDVGSASCESHPKCSNITGFCCPTKESVYMGCCE</sequence>
<dbReference type="PANTHER" id="PTHR31983">
    <property type="entry name" value="ENDO-1,3(4)-BETA-GLUCANASE 1"/>
    <property type="match status" value="1"/>
</dbReference>
<evidence type="ECO:0000256" key="7">
    <source>
        <dbReference type="ARBA" id="ARBA00023316"/>
    </source>
</evidence>
<evidence type="ECO:0000256" key="4">
    <source>
        <dbReference type="ARBA" id="ARBA00022801"/>
    </source>
</evidence>
<keyword evidence="7" id="KW-0961">Cell wall biogenesis/degradation</keyword>
<dbReference type="EMBL" id="CAKOGP040000001">
    <property type="protein sequence ID" value="CAJ1899287.1"/>
    <property type="molecule type" value="Genomic_DNA"/>
</dbReference>
<evidence type="ECO:0000256" key="1">
    <source>
        <dbReference type="ARBA" id="ARBA00000382"/>
    </source>
</evidence>
<dbReference type="Pfam" id="PF17652">
    <property type="entry name" value="Glyco_hydro81C"/>
    <property type="match status" value="1"/>
</dbReference>
<evidence type="ECO:0000256" key="6">
    <source>
        <dbReference type="ARBA" id="ARBA00023295"/>
    </source>
</evidence>
<comment type="caution">
    <text evidence="12">The sequence shown here is derived from an EMBL/GenBank/DDBJ whole genome shotgun (WGS) entry which is preliminary data.</text>
</comment>
<evidence type="ECO:0000259" key="10">
    <source>
        <dbReference type="Pfam" id="PF03639"/>
    </source>
</evidence>
<dbReference type="GO" id="GO:0052861">
    <property type="term" value="F:endo-1,3(4)-beta-glucanase activity"/>
    <property type="evidence" value="ECO:0007669"/>
    <property type="project" value="InterPro"/>
</dbReference>
<dbReference type="InterPro" id="IPR040720">
    <property type="entry name" value="GH81_C"/>
</dbReference>
<organism evidence="12 13">
    <name type="scientific">Cylindrotheca closterium</name>
    <dbReference type="NCBI Taxonomy" id="2856"/>
    <lineage>
        <taxon>Eukaryota</taxon>
        <taxon>Sar</taxon>
        <taxon>Stramenopiles</taxon>
        <taxon>Ochrophyta</taxon>
        <taxon>Bacillariophyta</taxon>
        <taxon>Bacillariophyceae</taxon>
        <taxon>Bacillariophycidae</taxon>
        <taxon>Bacillariales</taxon>
        <taxon>Bacillariaceae</taxon>
        <taxon>Cylindrotheca</taxon>
    </lineage>
</organism>
<accession>A0AAD2CB41</accession>
<keyword evidence="13" id="KW-1185">Reference proteome</keyword>
<feature type="transmembrane region" description="Helical" evidence="9">
    <location>
        <begin position="99"/>
        <end position="120"/>
    </location>
</feature>
<keyword evidence="4" id="KW-0378">Hydrolase</keyword>
<dbReference type="Pfam" id="PF03639">
    <property type="entry name" value="Glyco_hydro_81"/>
    <property type="match status" value="2"/>
</dbReference>
<proteinExistence type="inferred from homology"/>
<keyword evidence="5" id="KW-0119">Carbohydrate metabolism</keyword>
<keyword evidence="9" id="KW-0472">Membrane</keyword>
<evidence type="ECO:0000256" key="8">
    <source>
        <dbReference type="ARBA" id="ARBA00023326"/>
    </source>
</evidence>
<feature type="domain" description="Glycosyl hydrolase family 81 C-terminal" evidence="11">
    <location>
        <begin position="539"/>
        <end position="891"/>
    </location>
</feature>
<dbReference type="EC" id="3.2.1.39" evidence="3"/>
<feature type="domain" description="Glycosyl hydrolase family 81 N-terminal" evidence="10">
    <location>
        <begin position="170"/>
        <end position="299"/>
    </location>
</feature>
<evidence type="ECO:0000256" key="2">
    <source>
        <dbReference type="ARBA" id="ARBA00010730"/>
    </source>
</evidence>
<dbReference type="InterPro" id="IPR040451">
    <property type="entry name" value="GH81_N"/>
</dbReference>
<evidence type="ECO:0000256" key="5">
    <source>
        <dbReference type="ARBA" id="ARBA00023277"/>
    </source>
</evidence>
<name>A0AAD2CB41_9STRA</name>
<keyword evidence="8" id="KW-0624">Polysaccharide degradation</keyword>
<comment type="catalytic activity">
    <reaction evidence="1">
        <text>Hydrolysis of (1-&gt;3)-beta-D-glucosidic linkages in (1-&gt;3)-beta-D-glucans.</text>
        <dbReference type="EC" id="3.2.1.39"/>
    </reaction>
</comment>
<keyword evidence="6" id="KW-0326">Glycosidase</keyword>
<gene>
    <name evidence="12" type="ORF">CYCCA115_LOCUS273</name>
</gene>
<dbReference type="PROSITE" id="PS52008">
    <property type="entry name" value="GH81"/>
    <property type="match status" value="1"/>
</dbReference>
<dbReference type="GO" id="GO:0071555">
    <property type="term" value="P:cell wall organization"/>
    <property type="evidence" value="ECO:0007669"/>
    <property type="project" value="UniProtKB-KW"/>
</dbReference>
<comment type="similarity">
    <text evidence="2">Belongs to the glycosyl hydrolase 81 family.</text>
</comment>
<dbReference type="Gene3D" id="2.70.98.30">
    <property type="entry name" value="Golgi alpha-mannosidase II, domain 4"/>
    <property type="match status" value="1"/>
</dbReference>
<evidence type="ECO:0000256" key="3">
    <source>
        <dbReference type="ARBA" id="ARBA00012780"/>
    </source>
</evidence>
<evidence type="ECO:0000313" key="13">
    <source>
        <dbReference type="Proteomes" id="UP001295423"/>
    </source>
</evidence>
<evidence type="ECO:0000256" key="9">
    <source>
        <dbReference type="SAM" id="Phobius"/>
    </source>
</evidence>
<keyword evidence="9" id="KW-1133">Transmembrane helix</keyword>
<evidence type="ECO:0000259" key="11">
    <source>
        <dbReference type="Pfam" id="PF17652"/>
    </source>
</evidence>
<protein>
    <recommendedName>
        <fullName evidence="3">glucan endo-1,3-beta-D-glucosidase</fullName>
        <ecNumber evidence="3">3.2.1.39</ecNumber>
    </recommendedName>
</protein>
<keyword evidence="9" id="KW-0812">Transmembrane</keyword>
<dbReference type="InterPro" id="IPR005200">
    <property type="entry name" value="Endo-beta-glucanase"/>
</dbReference>